<comment type="caution">
    <text evidence="2">The sequence shown here is derived from an EMBL/GenBank/DDBJ whole genome shotgun (WGS) entry which is preliminary data.</text>
</comment>
<reference evidence="2" key="1">
    <citation type="submission" date="2020-06" db="EMBL/GenBank/DDBJ databases">
        <authorList>
            <person name="Li T."/>
            <person name="Hu X."/>
            <person name="Zhang T."/>
            <person name="Song X."/>
            <person name="Zhang H."/>
            <person name="Dai N."/>
            <person name="Sheng W."/>
            <person name="Hou X."/>
            <person name="Wei L."/>
        </authorList>
    </citation>
    <scope>NUCLEOTIDE SEQUENCE</scope>
    <source>
        <strain evidence="2">KEN1</strain>
        <tissue evidence="2">Leaf</tissue>
    </source>
</reference>
<evidence type="ECO:0000256" key="1">
    <source>
        <dbReference type="SAM" id="SignalP"/>
    </source>
</evidence>
<dbReference type="EMBL" id="JACGWN010000012">
    <property type="protein sequence ID" value="KAL0415277.1"/>
    <property type="molecule type" value="Genomic_DNA"/>
</dbReference>
<organism evidence="2">
    <name type="scientific">Sesamum latifolium</name>
    <dbReference type="NCBI Taxonomy" id="2727402"/>
    <lineage>
        <taxon>Eukaryota</taxon>
        <taxon>Viridiplantae</taxon>
        <taxon>Streptophyta</taxon>
        <taxon>Embryophyta</taxon>
        <taxon>Tracheophyta</taxon>
        <taxon>Spermatophyta</taxon>
        <taxon>Magnoliopsida</taxon>
        <taxon>eudicotyledons</taxon>
        <taxon>Gunneridae</taxon>
        <taxon>Pentapetalae</taxon>
        <taxon>asterids</taxon>
        <taxon>lamiids</taxon>
        <taxon>Lamiales</taxon>
        <taxon>Pedaliaceae</taxon>
        <taxon>Sesamum</taxon>
    </lineage>
</organism>
<gene>
    <name evidence="2" type="ORF">Slati_3359600</name>
</gene>
<feature type="signal peptide" evidence="1">
    <location>
        <begin position="1"/>
        <end position="22"/>
    </location>
</feature>
<protein>
    <submittedName>
        <fullName evidence="2">Uncharacterized protein</fullName>
    </submittedName>
</protein>
<accession>A0AAW2UG32</accession>
<keyword evidence="1" id="KW-0732">Signal</keyword>
<dbReference type="AlphaFoldDB" id="A0AAW2UG32"/>
<sequence length="84" mass="8911">MKAVYFLVAVAMLHSVIIIGKADDDDIIPICITACDKTCTSAANAPACRAGCFKPCSEVPRWPALYAPAAAPGPSPPPRHRLIY</sequence>
<name>A0AAW2UG32_9LAMI</name>
<reference evidence="2" key="2">
    <citation type="journal article" date="2024" name="Plant">
        <title>Genomic evolution and insights into agronomic trait innovations of Sesamum species.</title>
        <authorList>
            <person name="Miao H."/>
            <person name="Wang L."/>
            <person name="Qu L."/>
            <person name="Liu H."/>
            <person name="Sun Y."/>
            <person name="Le M."/>
            <person name="Wang Q."/>
            <person name="Wei S."/>
            <person name="Zheng Y."/>
            <person name="Lin W."/>
            <person name="Duan Y."/>
            <person name="Cao H."/>
            <person name="Xiong S."/>
            <person name="Wang X."/>
            <person name="Wei L."/>
            <person name="Li C."/>
            <person name="Ma Q."/>
            <person name="Ju M."/>
            <person name="Zhao R."/>
            <person name="Li G."/>
            <person name="Mu C."/>
            <person name="Tian Q."/>
            <person name="Mei H."/>
            <person name="Zhang T."/>
            <person name="Gao T."/>
            <person name="Zhang H."/>
        </authorList>
    </citation>
    <scope>NUCLEOTIDE SEQUENCE</scope>
    <source>
        <strain evidence="2">KEN1</strain>
    </source>
</reference>
<feature type="chain" id="PRO_5043699757" evidence="1">
    <location>
        <begin position="23"/>
        <end position="84"/>
    </location>
</feature>
<proteinExistence type="predicted"/>
<evidence type="ECO:0000313" key="2">
    <source>
        <dbReference type="EMBL" id="KAL0415277.1"/>
    </source>
</evidence>